<feature type="transmembrane region" description="Helical" evidence="1">
    <location>
        <begin position="20"/>
        <end position="44"/>
    </location>
</feature>
<comment type="caution">
    <text evidence="3">The sequence shown here is derived from an EMBL/GenBank/DDBJ whole genome shotgun (WGS) entry which is preliminary data.</text>
</comment>
<keyword evidence="1" id="KW-0472">Membrane</keyword>
<protein>
    <recommendedName>
        <fullName evidence="2">TadE-like domain-containing protein</fullName>
    </recommendedName>
</protein>
<evidence type="ECO:0000256" key="1">
    <source>
        <dbReference type="SAM" id="Phobius"/>
    </source>
</evidence>
<evidence type="ECO:0000313" key="3">
    <source>
        <dbReference type="EMBL" id="OZI46536.1"/>
    </source>
</evidence>
<dbReference type="Pfam" id="PF07811">
    <property type="entry name" value="TadE"/>
    <property type="match status" value="1"/>
</dbReference>
<dbReference type="AlphaFoldDB" id="A0A261TA87"/>
<dbReference type="RefSeq" id="WP_094802286.1">
    <property type="nucleotide sequence ID" value="NZ_NEVP01000011.1"/>
</dbReference>
<keyword evidence="1" id="KW-0812">Transmembrane</keyword>
<name>A0A261TA87_9BORD</name>
<keyword evidence="4" id="KW-1185">Reference proteome</keyword>
<dbReference type="Proteomes" id="UP000216913">
    <property type="component" value="Unassembled WGS sequence"/>
</dbReference>
<dbReference type="InterPro" id="IPR012495">
    <property type="entry name" value="TadE-like_dom"/>
</dbReference>
<proteinExistence type="predicted"/>
<gene>
    <name evidence="3" type="ORF">CAL25_17665</name>
</gene>
<evidence type="ECO:0000313" key="4">
    <source>
        <dbReference type="Proteomes" id="UP000216913"/>
    </source>
</evidence>
<accession>A0A261TA87</accession>
<feature type="domain" description="TadE-like" evidence="2">
    <location>
        <begin position="16"/>
        <end position="57"/>
    </location>
</feature>
<organism evidence="3 4">
    <name type="scientific">Bordetella genomosp. 5</name>
    <dbReference type="NCBI Taxonomy" id="1395608"/>
    <lineage>
        <taxon>Bacteria</taxon>
        <taxon>Pseudomonadati</taxon>
        <taxon>Pseudomonadota</taxon>
        <taxon>Betaproteobacteria</taxon>
        <taxon>Burkholderiales</taxon>
        <taxon>Alcaligenaceae</taxon>
        <taxon>Bordetella</taxon>
    </lineage>
</organism>
<keyword evidence="1" id="KW-1133">Transmembrane helix</keyword>
<evidence type="ECO:0000259" key="2">
    <source>
        <dbReference type="Pfam" id="PF07811"/>
    </source>
</evidence>
<dbReference type="OrthoDB" id="8656688at2"/>
<sequence>MPPRSPRLLPMRRQRGVAAIEFALVITLLLFILCGIIGLGSLFWAQQKLTKAVGEGAQVALQTGLAGSMNSNVACTAARQEASWLAVSCAVTVANCPWADVNGVVQRCARVSLSYNAADWPLLGMMRTLAGALPGGNSWLPTSLSALASVQIPSGSSP</sequence>
<dbReference type="EMBL" id="NEVP01000011">
    <property type="protein sequence ID" value="OZI46536.1"/>
    <property type="molecule type" value="Genomic_DNA"/>
</dbReference>
<reference evidence="3" key="1">
    <citation type="submission" date="2017-05" db="EMBL/GenBank/DDBJ databases">
        <title>Complete and WGS of Bordetella genogroups.</title>
        <authorList>
            <person name="Spilker T."/>
            <person name="LiPuma J."/>
        </authorList>
    </citation>
    <scope>NUCLEOTIDE SEQUENCE [LARGE SCALE GENOMIC DNA]</scope>
    <source>
        <strain evidence="3">AU10456</strain>
    </source>
</reference>